<organism evidence="2 3">
    <name type="scientific">Hemibagrus wyckioides</name>
    <dbReference type="NCBI Taxonomy" id="337641"/>
    <lineage>
        <taxon>Eukaryota</taxon>
        <taxon>Metazoa</taxon>
        <taxon>Chordata</taxon>
        <taxon>Craniata</taxon>
        <taxon>Vertebrata</taxon>
        <taxon>Euteleostomi</taxon>
        <taxon>Actinopterygii</taxon>
        <taxon>Neopterygii</taxon>
        <taxon>Teleostei</taxon>
        <taxon>Ostariophysi</taxon>
        <taxon>Siluriformes</taxon>
        <taxon>Bagridae</taxon>
        <taxon>Hemibagrus</taxon>
    </lineage>
</organism>
<gene>
    <name evidence="2" type="ORF">KOW79_002053</name>
</gene>
<dbReference type="Proteomes" id="UP000824219">
    <property type="component" value="Linkage Group LG03"/>
</dbReference>
<dbReference type="AlphaFoldDB" id="A0A9D3P3Z9"/>
<comment type="caution">
    <text evidence="2">The sequence shown here is derived from an EMBL/GenBank/DDBJ whole genome shotgun (WGS) entry which is preliminary data.</text>
</comment>
<feature type="compositionally biased region" description="Basic and acidic residues" evidence="1">
    <location>
        <begin position="68"/>
        <end position="94"/>
    </location>
</feature>
<evidence type="ECO:0000313" key="2">
    <source>
        <dbReference type="EMBL" id="KAG7333646.1"/>
    </source>
</evidence>
<keyword evidence="3" id="KW-1185">Reference proteome</keyword>
<protein>
    <submittedName>
        <fullName evidence="2">Uncharacterized protein</fullName>
    </submittedName>
</protein>
<sequence>MPGWLQIGFECISGLMRFEKGTRHNKVLLKSPGLADERVTRLQDELISLERISEEEVNRADEQLIHTEETNKHHDPEENTEHCRTCVDINRADPHSGGSRVPMMSSTESHSSS</sequence>
<evidence type="ECO:0000256" key="1">
    <source>
        <dbReference type="SAM" id="MobiDB-lite"/>
    </source>
</evidence>
<evidence type="ECO:0000313" key="3">
    <source>
        <dbReference type="Proteomes" id="UP000824219"/>
    </source>
</evidence>
<proteinExistence type="predicted"/>
<feature type="region of interest" description="Disordered" evidence="1">
    <location>
        <begin position="68"/>
        <end position="113"/>
    </location>
</feature>
<name>A0A9D3P3Z9_9TELE</name>
<reference evidence="2 3" key="1">
    <citation type="submission" date="2021-06" db="EMBL/GenBank/DDBJ databases">
        <title>Chromosome-level genome assembly of the red-tail catfish (Hemibagrus wyckioides).</title>
        <authorList>
            <person name="Shao F."/>
        </authorList>
    </citation>
    <scope>NUCLEOTIDE SEQUENCE [LARGE SCALE GENOMIC DNA]</scope>
    <source>
        <strain evidence="2">EC202008001</strain>
        <tissue evidence="2">Blood</tissue>
    </source>
</reference>
<dbReference type="EMBL" id="JAHKSW010000003">
    <property type="protein sequence ID" value="KAG7333646.1"/>
    <property type="molecule type" value="Genomic_DNA"/>
</dbReference>
<accession>A0A9D3P3Z9</accession>